<reference evidence="3 5" key="1">
    <citation type="journal article" date="2009" name="Int. J. Syst. Evol. Microbiol.">
        <title>Janibacter hoylei sp. nov., Bacillus isronensis sp. nov. and Bacillus aryabhattai sp. nov., isolated from cryotubes used for collecting air from the upper atmosphere.</title>
        <authorList>
            <person name="Shivaji S."/>
            <person name="Chaturvedi P."/>
            <person name="Begum Z."/>
            <person name="Pindi P.K."/>
            <person name="Manorama R."/>
            <person name="Padmanaban D.A."/>
            <person name="Shouche Y.S."/>
            <person name="Pawar S."/>
            <person name="Vaishampayan P."/>
            <person name="Dutt C.B."/>
            <person name="Datta G.N."/>
            <person name="Manchanda R.K."/>
            <person name="Rao U.R."/>
            <person name="Bhargava P.M."/>
            <person name="Narlikar J.V."/>
        </authorList>
    </citation>
    <scope>NUCLEOTIDE SEQUENCE [LARGE SCALE GENOMIC DNA]</scope>
    <source>
        <strain evidence="3 5">PVAS-1</strain>
    </source>
</reference>
<evidence type="ECO:0000259" key="1">
    <source>
        <dbReference type="SMART" id="SM00731"/>
    </source>
</evidence>
<sequence length="225" mass="24936">MDIGEAQRMARELMDEHGLHDWQLELDRAKKRAGVCRWGRRSIGLSAPLTRLHDREQVRDTVLHEIAHALVGPRHGHGPRWQAMAVSIGASPRRCLPEEAATIPGAWVGTCPAGHTVDRHRRPSRVTSCRECSAGFSADAVFTWTHDGVPAVMSPAYERELTTIERRASRSPSSVPVAIGDRVRVLTPGRYEGFVGVVTKRGRSRYHVRGRGMVLTVPFDDVEAA</sequence>
<keyword evidence="5" id="KW-1185">Reference proteome</keyword>
<dbReference type="Pfam" id="PF10263">
    <property type="entry name" value="SprT-like"/>
    <property type="match status" value="1"/>
</dbReference>
<feature type="domain" description="SprT-like" evidence="1">
    <location>
        <begin position="7"/>
        <end position="139"/>
    </location>
</feature>
<evidence type="ECO:0000313" key="5">
    <source>
        <dbReference type="Proteomes" id="UP000288711"/>
    </source>
</evidence>
<dbReference type="AlphaFoldDB" id="K1EUJ9"/>
<accession>K1EUJ9</accession>
<dbReference type="PATRIC" id="fig|1210046.3.peg.89"/>
<evidence type="ECO:0000313" key="3">
    <source>
        <dbReference type="EMBL" id="RWU84342.1"/>
    </source>
</evidence>
<name>K1EUJ9_9MICO</name>
<dbReference type="OrthoDB" id="9793623at2"/>
<dbReference type="EMBL" id="ALWX01000002">
    <property type="protein sequence ID" value="EKA62783.1"/>
    <property type="molecule type" value="Genomic_DNA"/>
</dbReference>
<proteinExistence type="predicted"/>
<organism evidence="2 4">
    <name type="scientific">Janibacter hoylei PVAS-1</name>
    <dbReference type="NCBI Taxonomy" id="1210046"/>
    <lineage>
        <taxon>Bacteria</taxon>
        <taxon>Bacillati</taxon>
        <taxon>Actinomycetota</taxon>
        <taxon>Actinomycetes</taxon>
        <taxon>Micrococcales</taxon>
        <taxon>Intrasporangiaceae</taxon>
        <taxon>Janibacter</taxon>
    </lineage>
</organism>
<dbReference type="Proteomes" id="UP000288711">
    <property type="component" value="Unassembled WGS sequence"/>
</dbReference>
<dbReference type="SMART" id="SM00731">
    <property type="entry name" value="SprT"/>
    <property type="match status" value="1"/>
</dbReference>
<comment type="caution">
    <text evidence="2">The sequence shown here is derived from an EMBL/GenBank/DDBJ whole genome shotgun (WGS) entry which is preliminary data.</text>
</comment>
<dbReference type="InterPro" id="IPR006640">
    <property type="entry name" value="SprT-like_domain"/>
</dbReference>
<evidence type="ECO:0000313" key="2">
    <source>
        <dbReference type="EMBL" id="EKA62783.1"/>
    </source>
</evidence>
<gene>
    <name evidence="2" type="ORF">B277_00445</name>
    <name evidence="3" type="ORF">CWN80_05880</name>
</gene>
<dbReference type="Proteomes" id="UP000004474">
    <property type="component" value="Unassembled WGS sequence"/>
</dbReference>
<dbReference type="EMBL" id="PIPF01000005">
    <property type="protein sequence ID" value="RWU84342.1"/>
    <property type="molecule type" value="Genomic_DNA"/>
</dbReference>
<reference evidence="3" key="3">
    <citation type="submission" date="2017-11" db="EMBL/GenBank/DDBJ databases">
        <authorList>
            <person name="Seuylemezian A."/>
            <person name="Cooper K."/>
            <person name="Vaishampayan P."/>
        </authorList>
    </citation>
    <scope>NUCLEOTIDE SEQUENCE</scope>
    <source>
        <strain evidence="3">PVAS-1</strain>
    </source>
</reference>
<evidence type="ECO:0000313" key="4">
    <source>
        <dbReference type="Proteomes" id="UP000004474"/>
    </source>
</evidence>
<dbReference type="STRING" id="1210046.B277_00445"/>
<protein>
    <submittedName>
        <fullName evidence="3">SprT domain-containing protein</fullName>
    </submittedName>
</protein>
<dbReference type="GO" id="GO:0006950">
    <property type="term" value="P:response to stress"/>
    <property type="evidence" value="ECO:0007669"/>
    <property type="project" value="UniProtKB-ARBA"/>
</dbReference>
<reference evidence="2 4" key="2">
    <citation type="journal article" date="2012" name="J. Bacteriol.">
        <title>Genome Sequence of Janibacter hoylei MTCC8307, Isolated from the Stratospheric Air.</title>
        <authorList>
            <person name="Pawar S.P."/>
            <person name="Dhotre D.P."/>
            <person name="Shetty S.A."/>
            <person name="Chowdhury S.P."/>
            <person name="Chaudhari B.L."/>
            <person name="Shouche Y.S."/>
        </authorList>
    </citation>
    <scope>NUCLEOTIDE SEQUENCE [LARGE SCALE GENOMIC DNA]</scope>
    <source>
        <strain evidence="2 4">PVAS-1</strain>
    </source>
</reference>
<dbReference type="eggNOG" id="COG3091">
    <property type="taxonomic scope" value="Bacteria"/>
</dbReference>
<dbReference type="RefSeq" id="WP_007923863.1">
    <property type="nucleotide sequence ID" value="NZ_ALWX01000002.1"/>
</dbReference>